<sequence>MFLFSLIMSSSHSSPYSKLNNDQTSLITPSAPPPGYNTVMDSSKSTKINTLIEKYEIAYLFSEKLSMLEKYEIVLLIDDSGSMNTPLNDHTAHATRWDELKSVINIVISVATIFDEDGIDIHFLNRSNHSNVKSLDEVDTILHDKPHGLTPLVSKLEEILTKFKDSEKPVLVVIPTDGVPNSGNGQDDLKEFKQLLQNKNHSKFFISFLACSDQDSEIGYLNDLDKAVPNIDTLDDYCSERKEVVTVQGADFSYTFGDHVARLLLGPICPELDNLDERKFKKKRTTRCTIL</sequence>
<accession>A0A5J6VJP6</accession>
<name>A0A5J6VJP6_9VIRU</name>
<evidence type="ECO:0008006" key="2">
    <source>
        <dbReference type="Google" id="ProtNLM"/>
    </source>
</evidence>
<protein>
    <recommendedName>
        <fullName evidence="2">VWFA domain-containing protein</fullName>
    </recommendedName>
</protein>
<reference evidence="1" key="1">
    <citation type="journal article" date="2019" name="Philos. Trans. R. Soc. Lond., B, Biol. Sci.">
        <title>Targeted metagenomic recovery of four divergent viruses reveals shared and distinctive characteristics of giant viruses of marine eukaryotes.</title>
        <authorList>
            <person name="Needham D.M."/>
            <person name="Poirier C."/>
            <person name="Hehenberger E."/>
            <person name="Jimenez V."/>
            <person name="Swalwell J.E."/>
            <person name="Santoro A.E."/>
            <person name="Worden A.Z."/>
        </authorList>
    </citation>
    <scope>NUCLEOTIDE SEQUENCE</scope>
    <source>
        <strain evidence="1">MPacV-611</strain>
    </source>
</reference>
<evidence type="ECO:0000313" key="1">
    <source>
        <dbReference type="EMBL" id="QFG74292.1"/>
    </source>
</evidence>
<dbReference type="EMBL" id="MN448285">
    <property type="protein sequence ID" value="QFG74292.1"/>
    <property type="molecule type" value="Genomic_DNA"/>
</dbReference>
<dbReference type="PANTHER" id="PTHR34706:SF1">
    <property type="entry name" value="VWFA DOMAIN-CONTAINING PROTEIN"/>
    <property type="match status" value="1"/>
</dbReference>
<dbReference type="SUPFAM" id="SSF53300">
    <property type="entry name" value="vWA-like"/>
    <property type="match status" value="1"/>
</dbReference>
<dbReference type="Gene3D" id="3.40.50.410">
    <property type="entry name" value="von Willebrand factor, type A domain"/>
    <property type="match status" value="1"/>
</dbReference>
<proteinExistence type="predicted"/>
<dbReference type="PANTHER" id="PTHR34706">
    <property type="entry name" value="SLR1338 PROTEIN"/>
    <property type="match status" value="1"/>
</dbReference>
<dbReference type="InterPro" id="IPR036465">
    <property type="entry name" value="vWFA_dom_sf"/>
</dbReference>
<organism evidence="1">
    <name type="scientific">Megaviridae environmental sample</name>
    <dbReference type="NCBI Taxonomy" id="1737588"/>
    <lineage>
        <taxon>Viruses</taxon>
        <taxon>Varidnaviria</taxon>
        <taxon>Bamfordvirae</taxon>
        <taxon>Nucleocytoviricota</taxon>
        <taxon>Megaviricetes</taxon>
        <taxon>Imitervirales</taxon>
        <taxon>Mimiviridae</taxon>
        <taxon>environmental samples</taxon>
    </lineage>
</organism>